<dbReference type="EMBL" id="JACVFC010000003">
    <property type="protein sequence ID" value="MBC9933136.1"/>
    <property type="molecule type" value="Genomic_DNA"/>
</dbReference>
<comment type="caution">
    <text evidence="2">The sequence shown here is derived from an EMBL/GenBank/DDBJ whole genome shotgun (WGS) entry which is preliminary data.</text>
</comment>
<evidence type="ECO:0000313" key="3">
    <source>
        <dbReference type="Proteomes" id="UP000659124"/>
    </source>
</evidence>
<evidence type="ECO:0000313" key="2">
    <source>
        <dbReference type="EMBL" id="MBC9933136.1"/>
    </source>
</evidence>
<keyword evidence="3" id="KW-1185">Reference proteome</keyword>
<accession>A0ABR7TRM4</accession>
<protein>
    <recommendedName>
        <fullName evidence="4">YcxB family protein</fullName>
    </recommendedName>
</protein>
<keyword evidence="1" id="KW-0472">Membrane</keyword>
<reference evidence="2 3" key="1">
    <citation type="submission" date="2020-09" db="EMBL/GenBank/DDBJ databases">
        <title>Genome sequences of type strains of Chitinophaga qingshengii and Chitinophaga varians.</title>
        <authorList>
            <person name="Kittiwongwattana C."/>
        </authorList>
    </citation>
    <scope>NUCLEOTIDE SEQUENCE [LARGE SCALE GENOMIC DNA]</scope>
    <source>
        <strain evidence="2 3">JCM 30026</strain>
    </source>
</reference>
<feature type="transmembrane region" description="Helical" evidence="1">
    <location>
        <begin position="28"/>
        <end position="49"/>
    </location>
</feature>
<proteinExistence type="predicted"/>
<feature type="transmembrane region" description="Helical" evidence="1">
    <location>
        <begin position="55"/>
        <end position="74"/>
    </location>
</feature>
<name>A0ABR7TRM4_9BACT</name>
<gene>
    <name evidence="2" type="ORF">ICL07_22295</name>
</gene>
<evidence type="ECO:0008006" key="4">
    <source>
        <dbReference type="Google" id="ProtNLM"/>
    </source>
</evidence>
<organism evidence="2 3">
    <name type="scientific">Chitinophaga qingshengii</name>
    <dbReference type="NCBI Taxonomy" id="1569794"/>
    <lineage>
        <taxon>Bacteria</taxon>
        <taxon>Pseudomonadati</taxon>
        <taxon>Bacteroidota</taxon>
        <taxon>Chitinophagia</taxon>
        <taxon>Chitinophagales</taxon>
        <taxon>Chitinophagaceae</taxon>
        <taxon>Chitinophaga</taxon>
    </lineage>
</organism>
<keyword evidence="1" id="KW-1133">Transmembrane helix</keyword>
<sequence>MDIKKQLNVEVAPDRVILQPNRRLKTSLIWMAGIAVVVGIGVAIFFPVLSEGPKVLGLALVVYLAGHGLYDYLFHYNVGYEFDKYTNTVYKINPPFGKKKIMRLDEMVLFTQMVTGEWYYAIGIKKKQFLKNYKISPSFDDGKASKKMLIEFEEMVLNPIMALVPEAL</sequence>
<keyword evidence="1" id="KW-0812">Transmembrane</keyword>
<dbReference type="RefSeq" id="WP_188090259.1">
    <property type="nucleotide sequence ID" value="NZ_JACVFC010000003.1"/>
</dbReference>
<evidence type="ECO:0000256" key="1">
    <source>
        <dbReference type="SAM" id="Phobius"/>
    </source>
</evidence>
<dbReference type="Proteomes" id="UP000659124">
    <property type="component" value="Unassembled WGS sequence"/>
</dbReference>